<name>A0A6C2CNT1_9RHOO</name>
<keyword evidence="2" id="KW-1185">Reference proteome</keyword>
<comment type="caution">
    <text evidence="1">The sequence shown here is derived from an EMBL/GenBank/DDBJ whole genome shotgun (WGS) entry which is preliminary data.</text>
</comment>
<dbReference type="Proteomes" id="UP000389128">
    <property type="component" value="Unassembled WGS sequence"/>
</dbReference>
<evidence type="ECO:0000313" key="1">
    <source>
        <dbReference type="EMBL" id="TYC55209.1"/>
    </source>
</evidence>
<dbReference type="OrthoDB" id="9843995at2"/>
<sequence>MSEKIEAFSLPLGPEKPGLSDTQMQRRKEGVYRVIRATMPSAATLLRSGVLQERLAGGEGFFWLSFDLVETPQITLPFGEATQPRYKEKSILGNLCAELARLKDEAEFNVIRVGTLAGVALRLVTMSDQERVGALDALSEQDRELWRLFFIRRRRSISITFPSGVIDISTPLFPLHVAEERFRKIRFKVKAVNRRRAELIIVEELTKATDNPSKLVPFPKRIELLRPLGADCDQGDGWFLLYAAEFRDVVVEAEVRMALLLSELSPSHLELIQIGNKDELIVMAQAIVSRQ</sequence>
<organism evidence="1 2">
    <name type="scientific">Zoogloea oleivorans</name>
    <dbReference type="NCBI Taxonomy" id="1552750"/>
    <lineage>
        <taxon>Bacteria</taxon>
        <taxon>Pseudomonadati</taxon>
        <taxon>Pseudomonadota</taxon>
        <taxon>Betaproteobacteria</taxon>
        <taxon>Rhodocyclales</taxon>
        <taxon>Zoogloeaceae</taxon>
        <taxon>Zoogloea</taxon>
    </lineage>
</organism>
<accession>A0A6C2CNT1</accession>
<protein>
    <submittedName>
        <fullName evidence="1">Uncharacterized protein</fullName>
    </submittedName>
</protein>
<dbReference type="EMBL" id="SDKK01000013">
    <property type="protein sequence ID" value="TYC55209.1"/>
    <property type="molecule type" value="Genomic_DNA"/>
</dbReference>
<dbReference type="RefSeq" id="WP_148579776.1">
    <property type="nucleotide sequence ID" value="NZ_SDKK01000013.1"/>
</dbReference>
<reference evidence="1 2" key="1">
    <citation type="submission" date="2019-01" db="EMBL/GenBank/DDBJ databases">
        <title>Zoogloea oleivorans genome sequencing and assembly.</title>
        <authorList>
            <person name="Tancsics A."/>
            <person name="Farkas M."/>
            <person name="Kriszt B."/>
            <person name="Maroti G."/>
            <person name="Horvath B."/>
        </authorList>
    </citation>
    <scope>NUCLEOTIDE SEQUENCE [LARGE SCALE GENOMIC DNA]</scope>
    <source>
        <strain evidence="1 2">Buc</strain>
    </source>
</reference>
<dbReference type="AlphaFoldDB" id="A0A6C2CNT1"/>
<gene>
    <name evidence="1" type="ORF">ETQ85_14400</name>
</gene>
<proteinExistence type="predicted"/>
<evidence type="ECO:0000313" key="2">
    <source>
        <dbReference type="Proteomes" id="UP000389128"/>
    </source>
</evidence>